<dbReference type="KEGG" id="ttf:THTE_1857"/>
<reference evidence="1 2" key="1">
    <citation type="journal article" name="Front. Microbiol.">
        <title>Sugar Metabolism of the First Thermophilic Planctomycete Thermogutta terrifontis: Comparative Genomic and Transcriptomic Approaches.</title>
        <authorList>
            <person name="Elcheninov A.G."/>
            <person name="Menzel P."/>
            <person name="Gudbergsdottir S.R."/>
            <person name="Slesarev A.I."/>
            <person name="Kadnikov V.V."/>
            <person name="Krogh A."/>
            <person name="Bonch-Osmolovskaya E.A."/>
            <person name="Peng X."/>
            <person name="Kublanov I.V."/>
        </authorList>
    </citation>
    <scope>NUCLEOTIDE SEQUENCE [LARGE SCALE GENOMIC DNA]</scope>
    <source>
        <strain evidence="1 2">R1</strain>
    </source>
</reference>
<name>A0A286RER0_9BACT</name>
<evidence type="ECO:0000313" key="2">
    <source>
        <dbReference type="Proteomes" id="UP000215086"/>
    </source>
</evidence>
<gene>
    <name evidence="1" type="ORF">THTE_1857</name>
</gene>
<dbReference type="Proteomes" id="UP000215086">
    <property type="component" value="Chromosome"/>
</dbReference>
<keyword evidence="2" id="KW-1185">Reference proteome</keyword>
<dbReference type="EMBL" id="CP018477">
    <property type="protein sequence ID" value="ASV74459.1"/>
    <property type="molecule type" value="Genomic_DNA"/>
</dbReference>
<sequence length="65" mass="7561">MQGRFEVDTAGTADCDWRRARKILFLAMAVPHYLGFQGYWHTGFVTYYNNLSPRGSFAQLTWRIA</sequence>
<dbReference type="AlphaFoldDB" id="A0A286RER0"/>
<organism evidence="1 2">
    <name type="scientific">Thermogutta terrifontis</name>
    <dbReference type="NCBI Taxonomy" id="1331910"/>
    <lineage>
        <taxon>Bacteria</taxon>
        <taxon>Pseudomonadati</taxon>
        <taxon>Planctomycetota</taxon>
        <taxon>Planctomycetia</taxon>
        <taxon>Pirellulales</taxon>
        <taxon>Thermoguttaceae</taxon>
        <taxon>Thermogutta</taxon>
    </lineage>
</organism>
<evidence type="ECO:0000313" key="1">
    <source>
        <dbReference type="EMBL" id="ASV74459.1"/>
    </source>
</evidence>
<protein>
    <submittedName>
        <fullName evidence="1">Uncharacterized protein</fullName>
    </submittedName>
</protein>
<proteinExistence type="predicted"/>
<accession>A0A286RER0</accession>